<evidence type="ECO:0000256" key="1">
    <source>
        <dbReference type="SAM" id="Phobius"/>
    </source>
</evidence>
<accession>A0ABS9BLL8</accession>
<feature type="transmembrane region" description="Helical" evidence="1">
    <location>
        <begin position="153"/>
        <end position="170"/>
    </location>
</feature>
<evidence type="ECO:0000313" key="2">
    <source>
        <dbReference type="EMBL" id="MCF1716230.1"/>
    </source>
</evidence>
<feature type="transmembrane region" description="Helical" evidence="1">
    <location>
        <begin position="38"/>
        <end position="59"/>
    </location>
</feature>
<keyword evidence="1" id="KW-1133">Transmembrane helix</keyword>
<name>A0ABS9BLL8_9BACT</name>
<reference evidence="2 3" key="1">
    <citation type="submission" date="2022-01" db="EMBL/GenBank/DDBJ databases">
        <title>Flavihumibacter sp. nov., isolated from sediment of a river.</title>
        <authorList>
            <person name="Liu H."/>
        </authorList>
    </citation>
    <scope>NUCLEOTIDE SEQUENCE [LARGE SCALE GENOMIC DNA]</scope>
    <source>
        <strain evidence="2 3">RY-1</strain>
    </source>
</reference>
<evidence type="ECO:0000313" key="3">
    <source>
        <dbReference type="Proteomes" id="UP001200145"/>
    </source>
</evidence>
<evidence type="ECO:0008006" key="4">
    <source>
        <dbReference type="Google" id="ProtNLM"/>
    </source>
</evidence>
<keyword evidence="1" id="KW-0472">Membrane</keyword>
<dbReference type="RefSeq" id="WP_234867241.1">
    <property type="nucleotide sequence ID" value="NZ_JAKEVY010000004.1"/>
</dbReference>
<dbReference type="Proteomes" id="UP001200145">
    <property type="component" value="Unassembled WGS sequence"/>
</dbReference>
<feature type="transmembrane region" description="Helical" evidence="1">
    <location>
        <begin position="103"/>
        <end position="122"/>
    </location>
</feature>
<sequence length="204" mass="23216">MERRVQPEMPMSSAESLMLIESMINKAKNQFSEDGHLYLLWGWVVFICSLGQYIGMRFLNIQSSAYIWLLTILAVIYMVFYLVRNKKQRRVVTYTDEVIGATWIAFSIGLFLTGFILGQVLGAKFYTVLNPIYLTIYGIPTFVSGVVLKFRPLQTGAAVCWGLAVLSTFIPVTEHLLLIAVAMLVAWILPGYLLKRRYKNQSVN</sequence>
<organism evidence="2 3">
    <name type="scientific">Flavihumibacter fluminis</name>
    <dbReference type="NCBI Taxonomy" id="2909236"/>
    <lineage>
        <taxon>Bacteria</taxon>
        <taxon>Pseudomonadati</taxon>
        <taxon>Bacteroidota</taxon>
        <taxon>Chitinophagia</taxon>
        <taxon>Chitinophagales</taxon>
        <taxon>Chitinophagaceae</taxon>
        <taxon>Flavihumibacter</taxon>
    </lineage>
</organism>
<gene>
    <name evidence="2" type="ORF">L0U88_16430</name>
</gene>
<protein>
    <recommendedName>
        <fullName evidence="4">Membrane protein DUF2157</fullName>
    </recommendedName>
</protein>
<dbReference type="EMBL" id="JAKEVY010000004">
    <property type="protein sequence ID" value="MCF1716230.1"/>
    <property type="molecule type" value="Genomic_DNA"/>
</dbReference>
<keyword evidence="3" id="KW-1185">Reference proteome</keyword>
<proteinExistence type="predicted"/>
<comment type="caution">
    <text evidence="2">The sequence shown here is derived from an EMBL/GenBank/DDBJ whole genome shotgun (WGS) entry which is preliminary data.</text>
</comment>
<feature type="transmembrane region" description="Helical" evidence="1">
    <location>
        <begin position="176"/>
        <end position="194"/>
    </location>
</feature>
<feature type="transmembrane region" description="Helical" evidence="1">
    <location>
        <begin position="128"/>
        <end position="148"/>
    </location>
</feature>
<keyword evidence="1" id="KW-0812">Transmembrane</keyword>
<feature type="transmembrane region" description="Helical" evidence="1">
    <location>
        <begin position="65"/>
        <end position="83"/>
    </location>
</feature>